<name>A0A4R0UKR7_BIFLL</name>
<reference evidence="4" key="2">
    <citation type="submission" date="2019-02" db="EMBL/GenBank/DDBJ databases">
        <authorList>
            <person name="Odamaki T."/>
        </authorList>
    </citation>
    <scope>NUCLEOTIDE SEQUENCE</scope>
    <source>
        <strain evidence="2">MCC10043</strain>
        <strain evidence="3">MCC10070</strain>
        <strain evidence="4">MCC10096</strain>
    </source>
</reference>
<evidence type="ECO:0000313" key="1">
    <source>
        <dbReference type="EMBL" id="GHM73487.1"/>
    </source>
</evidence>
<dbReference type="Pfam" id="PF13196">
    <property type="entry name" value="DUF4012"/>
    <property type="match status" value="1"/>
</dbReference>
<dbReference type="EMBL" id="SHSP01000004">
    <property type="protein sequence ID" value="TCF33553.1"/>
    <property type="molecule type" value="Genomic_DNA"/>
</dbReference>
<dbReference type="EMBL" id="SHRR01000003">
    <property type="protein sequence ID" value="TCE88248.1"/>
    <property type="molecule type" value="Genomic_DNA"/>
</dbReference>
<sequence length="521" mass="56316">MHGTLWNIASKLPVYGDDITAVQGMTSVVDSLIGDSAPQFMNVLTTLKNAQLSTGDGQLNIQPILEAQKTIVSANESLQQQVQKYQNLPKAHIGIVNDAYNTGKTQLTKLADRVDQLSGTFQIPPNFLGSGQARTYALMAMTTSEERSSGGLIGSVGVVTTDNGKISIGDFRSNKECIPYGAGDPTEDEQRIFEQWGPLKMSFDIRDLAVYPDTSRVAEGMQSIWQRTSWGRDTPLDGVLMVDPVFLQELVKINGNITLSDGRVLAGGNTAEFLLNKVYIDYPVYMQDTYFAQVAEQTVSNMFSNLDLTKLSKVAQLMGSMSEGRCFSMYSFDEATEKTISDAGFTAQTPSSEEHPQAGVYVTEQNPSKMGWYIHRTSKITRSACNNDGSQTYHVEYTMTNTIDDNQIGIAGAAGTYILSVNADQQGRGVEKTLIYAPAGGSLTNLQTSGGTVTGSRQETLNGKTVYASIANIGPGESVTYSFDVTTSIKAVSDLTIDQTPMGWTDSGVTTDTAACSINKQ</sequence>
<dbReference type="InterPro" id="IPR025101">
    <property type="entry name" value="DUF4012"/>
</dbReference>
<evidence type="ECO:0000313" key="4">
    <source>
        <dbReference type="EMBL" id="TCF33553.1"/>
    </source>
</evidence>
<proteinExistence type="predicted"/>
<organism evidence="4 7">
    <name type="scientific">Bifidobacterium longum subsp. longum</name>
    <dbReference type="NCBI Taxonomy" id="1679"/>
    <lineage>
        <taxon>Bacteria</taxon>
        <taxon>Bacillati</taxon>
        <taxon>Actinomycetota</taxon>
        <taxon>Actinomycetes</taxon>
        <taxon>Bifidobacteriales</taxon>
        <taxon>Bifidobacteriaceae</taxon>
        <taxon>Bifidobacterium</taxon>
    </lineage>
</organism>
<comment type="caution">
    <text evidence="4">The sequence shown here is derived from an EMBL/GenBank/DDBJ whole genome shotgun (WGS) entry which is preliminary data.</text>
</comment>
<dbReference type="Proteomes" id="UP000663812">
    <property type="component" value="Unassembled WGS sequence"/>
</dbReference>
<evidence type="ECO:0000313" key="7">
    <source>
        <dbReference type="Proteomes" id="UP000292932"/>
    </source>
</evidence>
<dbReference type="Proteomes" id="UP000292932">
    <property type="component" value="Unassembled WGS sequence"/>
</dbReference>
<dbReference type="EMBL" id="BNHC01000014">
    <property type="protein sequence ID" value="GHM73487.1"/>
    <property type="molecule type" value="Genomic_DNA"/>
</dbReference>
<evidence type="ECO:0000313" key="3">
    <source>
        <dbReference type="EMBL" id="TCE88248.1"/>
    </source>
</evidence>
<evidence type="ECO:0000313" key="6">
    <source>
        <dbReference type="Proteomes" id="UP000292260"/>
    </source>
</evidence>
<reference evidence="5 6" key="1">
    <citation type="journal article" date="2018" name="Sci. Rep.">
        <title>Genomic diversity and distribution of Bifidobacterium longum subsp. longum across the human lifespan.</title>
        <authorList>
            <person name="Odamaki T."/>
            <person name="Bottacini F."/>
            <person name="Kato K."/>
            <person name="Mitsuyama E."/>
            <person name="Yoshida K."/>
            <person name="Horigome A."/>
            <person name="Xiao J.Z."/>
            <person name="van Sinderen D."/>
        </authorList>
    </citation>
    <scope>NUCLEOTIDE SEQUENCE [LARGE SCALE GENOMIC DNA]</scope>
    <source>
        <strain evidence="2 6">MCC10043</strain>
        <strain evidence="3 5">MCC10070</strain>
        <strain evidence="4 7">MCC10096</strain>
    </source>
</reference>
<accession>A0A4R0UKR7</accession>
<evidence type="ECO:0000313" key="2">
    <source>
        <dbReference type="EMBL" id="TCE42185.1"/>
    </source>
</evidence>
<reference evidence="1" key="3">
    <citation type="journal article" date="2021" name="Appl. Environ. Microbiol.">
        <title>Novel 3-O-alpha-d-Galactosyl-alpha-l-Arabinofuranosidase for the Assimilation of Gum Arabic Arabinogalactan Protein in Bifidobacterium longum subsp. longum.</title>
        <authorList>
            <person name="Sasaki Y."/>
            <person name="Horigome A."/>
            <person name="Odamaki T."/>
            <person name="Xiao J.Z."/>
            <person name="Ishiwata A."/>
            <person name="Ito Y."/>
            <person name="Kitahara K."/>
            <person name="Fujita K."/>
        </authorList>
    </citation>
    <scope>NUCLEOTIDE SEQUENCE</scope>
    <source>
        <strain evidence="1">MCC00316</strain>
    </source>
</reference>
<protein>
    <submittedName>
        <fullName evidence="1">Chemotaxis protein</fullName>
    </submittedName>
</protein>
<gene>
    <name evidence="1" type="ORF">MCC00316_17770</name>
    <name evidence="2" type="ORF">MCC10043_0372</name>
    <name evidence="3" type="ORF">MCC10070_0363</name>
    <name evidence="4" type="ORF">MCC10096_0303</name>
</gene>
<dbReference type="Proteomes" id="UP000292260">
    <property type="component" value="Unassembled WGS sequence"/>
</dbReference>
<dbReference type="Proteomes" id="UP000291814">
    <property type="component" value="Unassembled WGS sequence"/>
</dbReference>
<dbReference type="AlphaFoldDB" id="A0A4R0UKR7"/>
<dbReference type="EMBL" id="SHQU01000008">
    <property type="protein sequence ID" value="TCE42185.1"/>
    <property type="molecule type" value="Genomic_DNA"/>
</dbReference>
<evidence type="ECO:0000313" key="5">
    <source>
        <dbReference type="Proteomes" id="UP000291814"/>
    </source>
</evidence>